<dbReference type="OrthoDB" id="289942at2759"/>
<keyword evidence="1" id="KW-0963">Cytoplasm</keyword>
<dbReference type="GO" id="GO:0008168">
    <property type="term" value="F:methyltransferase activity"/>
    <property type="evidence" value="ECO:0007669"/>
    <property type="project" value="UniProtKB-KW"/>
</dbReference>
<dbReference type="GO" id="GO:0006364">
    <property type="term" value="P:rRNA processing"/>
    <property type="evidence" value="ECO:0007669"/>
    <property type="project" value="UniProtKB-KW"/>
</dbReference>
<dbReference type="Proteomes" id="UP000244005">
    <property type="component" value="Unassembled WGS sequence"/>
</dbReference>
<dbReference type="FunFam" id="3.40.1010.10:FF:000007">
    <property type="entry name" value="Ribosomal RNA small subunit methyltransferase I"/>
    <property type="match status" value="1"/>
</dbReference>
<dbReference type="InterPro" id="IPR014776">
    <property type="entry name" value="4pyrrole_Mease_sub2"/>
</dbReference>
<sequence length="448" mass="49156">MAHAVPAQRMLLPVERLCRQHRSSCSLVGGFRVALGPNAGACTFFGGYRAQNDFQSGCCSGCNAEIGFVVKNRVRCLMAGHLSVLRGMKNFGGSAILGARVPFRSIHDSQANSFQIEDCVGSSSENSVGYENDYVLSLRDEDIVVIEEDKSDIKESDHSLISKGVLKAGLYLVGTPIGNLEDITLRALRVLKSASMILAEDTRHSSRLLRHYEIKTPTMSYHKFNEIARRDMVLERLRRGEVVALISDAGMPGISDPGSDIVRACVEVNVDVFPIPGPSAVITALVASGLSTDEFTFVGFLPAQSSSRQKRLAIAANESATQIFYVPPHKLCKTLDDCVLAFGPSRRCAVAREMTKLHEEFWRGSLEEAQREFMSRSPRGEMTFIVEGLPKGFRDQPMAEDELISRLQNLIDAGKSPSEATKQVVLETSARRNVVYPLALGISQKRKS</sequence>
<evidence type="ECO:0000256" key="3">
    <source>
        <dbReference type="ARBA" id="ARBA00022603"/>
    </source>
</evidence>
<dbReference type="Gene3D" id="3.30.950.10">
    <property type="entry name" value="Methyltransferase, Cobalt-precorrin-4 Transmethylase, Domain 2"/>
    <property type="match status" value="1"/>
</dbReference>
<dbReference type="InterPro" id="IPR000878">
    <property type="entry name" value="4pyrrol_Mease"/>
</dbReference>
<keyword evidence="5" id="KW-0949">S-adenosyl-L-methionine</keyword>
<dbReference type="FunFam" id="3.30.950.10:FF:000002">
    <property type="entry name" value="Ribosomal RNA small subunit methyltransferase I"/>
    <property type="match status" value="1"/>
</dbReference>
<keyword evidence="2" id="KW-0698">rRNA processing</keyword>
<evidence type="ECO:0000313" key="8">
    <source>
        <dbReference type="Proteomes" id="UP000244005"/>
    </source>
</evidence>
<keyword evidence="8" id="KW-1185">Reference proteome</keyword>
<dbReference type="Pfam" id="PF00590">
    <property type="entry name" value="TP_methylase"/>
    <property type="match status" value="1"/>
</dbReference>
<gene>
    <name evidence="7" type="ORF">MARPO_0042s0010</name>
</gene>
<dbReference type="Gene3D" id="3.40.1010.10">
    <property type="entry name" value="Cobalt-precorrin-4 Transmethylase, Domain 1"/>
    <property type="match status" value="1"/>
</dbReference>
<proteinExistence type="inferred from homology"/>
<keyword evidence="3" id="KW-0489">Methyltransferase</keyword>
<dbReference type="InterPro" id="IPR018063">
    <property type="entry name" value="SAM_MeTrfase_RsmI_CS"/>
</dbReference>
<dbReference type="PROSITE" id="PS01296">
    <property type="entry name" value="RSMI"/>
    <property type="match status" value="1"/>
</dbReference>
<dbReference type="AlphaFoldDB" id="A0A2R6X1I3"/>
<dbReference type="InterPro" id="IPR035996">
    <property type="entry name" value="4pyrrol_Methylase_sf"/>
</dbReference>
<reference evidence="8" key="1">
    <citation type="journal article" date="2017" name="Cell">
        <title>Insights into land plant evolution garnered from the Marchantia polymorpha genome.</title>
        <authorList>
            <person name="Bowman J.L."/>
            <person name="Kohchi T."/>
            <person name="Yamato K.T."/>
            <person name="Jenkins J."/>
            <person name="Shu S."/>
            <person name="Ishizaki K."/>
            <person name="Yamaoka S."/>
            <person name="Nishihama R."/>
            <person name="Nakamura Y."/>
            <person name="Berger F."/>
            <person name="Adam C."/>
            <person name="Aki S.S."/>
            <person name="Althoff F."/>
            <person name="Araki T."/>
            <person name="Arteaga-Vazquez M.A."/>
            <person name="Balasubrmanian S."/>
            <person name="Barry K."/>
            <person name="Bauer D."/>
            <person name="Boehm C.R."/>
            <person name="Briginshaw L."/>
            <person name="Caballero-Perez J."/>
            <person name="Catarino B."/>
            <person name="Chen F."/>
            <person name="Chiyoda S."/>
            <person name="Chovatia M."/>
            <person name="Davies K.M."/>
            <person name="Delmans M."/>
            <person name="Demura T."/>
            <person name="Dierschke T."/>
            <person name="Dolan L."/>
            <person name="Dorantes-Acosta A.E."/>
            <person name="Eklund D.M."/>
            <person name="Florent S.N."/>
            <person name="Flores-Sandoval E."/>
            <person name="Fujiyama A."/>
            <person name="Fukuzawa H."/>
            <person name="Galik B."/>
            <person name="Grimanelli D."/>
            <person name="Grimwood J."/>
            <person name="Grossniklaus U."/>
            <person name="Hamada T."/>
            <person name="Haseloff J."/>
            <person name="Hetherington A.J."/>
            <person name="Higo A."/>
            <person name="Hirakawa Y."/>
            <person name="Hundley H.N."/>
            <person name="Ikeda Y."/>
            <person name="Inoue K."/>
            <person name="Inoue S.I."/>
            <person name="Ishida S."/>
            <person name="Jia Q."/>
            <person name="Kakita M."/>
            <person name="Kanazawa T."/>
            <person name="Kawai Y."/>
            <person name="Kawashima T."/>
            <person name="Kennedy M."/>
            <person name="Kinose K."/>
            <person name="Kinoshita T."/>
            <person name="Kohara Y."/>
            <person name="Koide E."/>
            <person name="Komatsu K."/>
            <person name="Kopischke S."/>
            <person name="Kubo M."/>
            <person name="Kyozuka J."/>
            <person name="Lagercrantz U."/>
            <person name="Lin S.S."/>
            <person name="Lindquist E."/>
            <person name="Lipzen A.M."/>
            <person name="Lu C.W."/>
            <person name="De Luna E."/>
            <person name="Martienssen R.A."/>
            <person name="Minamino N."/>
            <person name="Mizutani M."/>
            <person name="Mizutani M."/>
            <person name="Mochizuki N."/>
            <person name="Monte I."/>
            <person name="Mosher R."/>
            <person name="Nagasaki H."/>
            <person name="Nakagami H."/>
            <person name="Naramoto S."/>
            <person name="Nishitani K."/>
            <person name="Ohtani M."/>
            <person name="Okamoto T."/>
            <person name="Okumura M."/>
            <person name="Phillips J."/>
            <person name="Pollak B."/>
            <person name="Reinders A."/>
            <person name="Rovekamp M."/>
            <person name="Sano R."/>
            <person name="Sawa S."/>
            <person name="Schmid M.W."/>
            <person name="Shirakawa M."/>
            <person name="Solano R."/>
            <person name="Spunde A."/>
            <person name="Suetsugu N."/>
            <person name="Sugano S."/>
            <person name="Sugiyama A."/>
            <person name="Sun R."/>
            <person name="Suzuki Y."/>
            <person name="Takenaka M."/>
            <person name="Takezawa D."/>
            <person name="Tomogane H."/>
            <person name="Tsuzuki M."/>
            <person name="Ueda T."/>
            <person name="Umeda M."/>
            <person name="Ward J.M."/>
            <person name="Watanabe Y."/>
            <person name="Yazaki K."/>
            <person name="Yokoyama R."/>
            <person name="Yoshitake Y."/>
            <person name="Yotsui I."/>
            <person name="Zachgo S."/>
            <person name="Schmutz J."/>
        </authorList>
    </citation>
    <scope>NUCLEOTIDE SEQUENCE [LARGE SCALE GENOMIC DNA]</scope>
    <source>
        <strain evidence="8">Tak-1</strain>
    </source>
</reference>
<dbReference type="Gramene" id="Mp2g13810.1">
    <property type="protein sequence ID" value="Mp2g13810.1.cds"/>
    <property type="gene ID" value="Mp2g13810"/>
</dbReference>
<dbReference type="InterPro" id="IPR008189">
    <property type="entry name" value="rRNA_ssu_MeTfrase_I"/>
</dbReference>
<protein>
    <recommendedName>
        <fullName evidence="6">Tetrapyrrole methylase domain-containing protein</fullName>
    </recommendedName>
</protein>
<keyword evidence="4" id="KW-0808">Transferase</keyword>
<accession>A0A2R6X1I3</accession>
<evidence type="ECO:0000256" key="1">
    <source>
        <dbReference type="ARBA" id="ARBA00022490"/>
    </source>
</evidence>
<dbReference type="OMA" id="ELMSCHE"/>
<evidence type="ECO:0000256" key="2">
    <source>
        <dbReference type="ARBA" id="ARBA00022552"/>
    </source>
</evidence>
<evidence type="ECO:0000256" key="5">
    <source>
        <dbReference type="ARBA" id="ARBA00022691"/>
    </source>
</evidence>
<organism evidence="7 8">
    <name type="scientific">Marchantia polymorpha</name>
    <name type="common">Common liverwort</name>
    <name type="synonym">Marchantia aquatica</name>
    <dbReference type="NCBI Taxonomy" id="3197"/>
    <lineage>
        <taxon>Eukaryota</taxon>
        <taxon>Viridiplantae</taxon>
        <taxon>Streptophyta</taxon>
        <taxon>Embryophyta</taxon>
        <taxon>Marchantiophyta</taxon>
        <taxon>Marchantiopsida</taxon>
        <taxon>Marchantiidae</taxon>
        <taxon>Marchantiales</taxon>
        <taxon>Marchantiaceae</taxon>
        <taxon>Marchantia</taxon>
    </lineage>
</organism>
<dbReference type="EMBL" id="KZ772714">
    <property type="protein sequence ID" value="PTQ39941.1"/>
    <property type="molecule type" value="Genomic_DNA"/>
</dbReference>
<evidence type="ECO:0000259" key="6">
    <source>
        <dbReference type="Pfam" id="PF00590"/>
    </source>
</evidence>
<feature type="domain" description="Tetrapyrrole methylase" evidence="6">
    <location>
        <begin position="170"/>
        <end position="369"/>
    </location>
</feature>
<dbReference type="NCBIfam" id="TIGR00096">
    <property type="entry name" value="16S rRNA (cytidine(1402)-2'-O)-methyltransferase"/>
    <property type="match status" value="1"/>
</dbReference>
<evidence type="ECO:0000313" key="7">
    <source>
        <dbReference type="EMBL" id="PTQ39941.1"/>
    </source>
</evidence>
<dbReference type="CDD" id="cd11648">
    <property type="entry name" value="RsmI"/>
    <property type="match status" value="1"/>
</dbReference>
<dbReference type="HAMAP" id="MF_01877">
    <property type="entry name" value="16SrRNA_methyltr_I"/>
    <property type="match status" value="1"/>
</dbReference>
<evidence type="ECO:0000256" key="4">
    <source>
        <dbReference type="ARBA" id="ARBA00022679"/>
    </source>
</evidence>
<dbReference type="PANTHER" id="PTHR46111">
    <property type="entry name" value="RIBOSOMAL RNA SMALL SUBUNIT METHYLTRANSFERASE I"/>
    <property type="match status" value="1"/>
</dbReference>
<name>A0A2R6X1I3_MARPO</name>
<dbReference type="InterPro" id="IPR014777">
    <property type="entry name" value="4pyrrole_Mease_sub1"/>
</dbReference>
<dbReference type="SUPFAM" id="SSF53790">
    <property type="entry name" value="Tetrapyrrole methylase"/>
    <property type="match status" value="1"/>
</dbReference>
<dbReference type="PANTHER" id="PTHR46111:SF1">
    <property type="entry name" value="RIBOSOMAL RNA SMALL SUBUNIT METHYLTRANSFERASE I"/>
    <property type="match status" value="1"/>
</dbReference>
<dbReference type="GO" id="GO:0032259">
    <property type="term" value="P:methylation"/>
    <property type="evidence" value="ECO:0007669"/>
    <property type="project" value="UniProtKB-KW"/>
</dbReference>